<proteinExistence type="predicted"/>
<accession>A0ABW5CGY5</accession>
<protein>
    <submittedName>
        <fullName evidence="1">DUF177 domain-containing protein</fullName>
    </submittedName>
</protein>
<dbReference type="Proteomes" id="UP001597371">
    <property type="component" value="Unassembled WGS sequence"/>
</dbReference>
<dbReference type="InterPro" id="IPR003772">
    <property type="entry name" value="YceD"/>
</dbReference>
<reference evidence="2" key="1">
    <citation type="journal article" date="2019" name="Int. J. Syst. Evol. Microbiol.">
        <title>The Global Catalogue of Microorganisms (GCM) 10K type strain sequencing project: providing services to taxonomists for standard genome sequencing and annotation.</title>
        <authorList>
            <consortium name="The Broad Institute Genomics Platform"/>
            <consortium name="The Broad Institute Genome Sequencing Center for Infectious Disease"/>
            <person name="Wu L."/>
            <person name="Ma J."/>
        </authorList>
    </citation>
    <scope>NUCLEOTIDE SEQUENCE [LARGE SCALE GENOMIC DNA]</scope>
    <source>
        <strain evidence="2">ZS-35-S2</strain>
    </source>
</reference>
<organism evidence="1 2">
    <name type="scientific">Aureimonas populi</name>
    <dbReference type="NCBI Taxonomy" id="1701758"/>
    <lineage>
        <taxon>Bacteria</taxon>
        <taxon>Pseudomonadati</taxon>
        <taxon>Pseudomonadota</taxon>
        <taxon>Alphaproteobacteria</taxon>
        <taxon>Hyphomicrobiales</taxon>
        <taxon>Aurantimonadaceae</taxon>
        <taxon>Aureimonas</taxon>
    </lineage>
</organism>
<sequence>MQPDDPAAAEPLSCTVLVSRLPREGLPVEFEADEAEREALARFLGIEAVESLAAEVRVAPWRQGGVSVKGRLKAAAVQASVVTLEPVREEIDEEVDRLFIPENSKLSRIRGADEGEIHLDPEGDDIPDTFTGERLDLGAAFREIVAMSLDPYPREPDIVFEGDAGEEEAQDRPVSPFAALARLKSHES</sequence>
<evidence type="ECO:0000313" key="2">
    <source>
        <dbReference type="Proteomes" id="UP001597371"/>
    </source>
</evidence>
<dbReference type="Pfam" id="PF02620">
    <property type="entry name" value="YceD"/>
    <property type="match status" value="1"/>
</dbReference>
<dbReference type="RefSeq" id="WP_209736035.1">
    <property type="nucleotide sequence ID" value="NZ_CP072611.1"/>
</dbReference>
<evidence type="ECO:0000313" key="1">
    <source>
        <dbReference type="EMBL" id="MFD2236028.1"/>
    </source>
</evidence>
<name>A0ABW5CGY5_9HYPH</name>
<comment type="caution">
    <text evidence="1">The sequence shown here is derived from an EMBL/GenBank/DDBJ whole genome shotgun (WGS) entry which is preliminary data.</text>
</comment>
<gene>
    <name evidence="1" type="ORF">ACFSKQ_00940</name>
</gene>
<dbReference type="EMBL" id="JBHUIJ010000002">
    <property type="protein sequence ID" value="MFD2236028.1"/>
    <property type="molecule type" value="Genomic_DNA"/>
</dbReference>
<keyword evidence="2" id="KW-1185">Reference proteome</keyword>